<reference evidence="2 3" key="1">
    <citation type="submission" date="2023-04" db="EMBL/GenBank/DDBJ databases">
        <title>Genome of Basidiobolus ranarum AG-B5.</title>
        <authorList>
            <person name="Stajich J.E."/>
            <person name="Carter-House D."/>
            <person name="Gryganskyi A."/>
        </authorList>
    </citation>
    <scope>NUCLEOTIDE SEQUENCE [LARGE SCALE GENOMIC DNA]</scope>
    <source>
        <strain evidence="2 3">AG-B5</strain>
    </source>
</reference>
<evidence type="ECO:0000313" key="3">
    <source>
        <dbReference type="Proteomes" id="UP001479436"/>
    </source>
</evidence>
<gene>
    <name evidence="2" type="ORF">K7432_016900</name>
</gene>
<protein>
    <submittedName>
        <fullName evidence="2">Uncharacterized protein</fullName>
    </submittedName>
</protein>
<accession>A0ABR2VKZ3</accession>
<dbReference type="Proteomes" id="UP001479436">
    <property type="component" value="Unassembled WGS sequence"/>
</dbReference>
<organism evidence="2 3">
    <name type="scientific">Basidiobolus ranarum</name>
    <dbReference type="NCBI Taxonomy" id="34480"/>
    <lineage>
        <taxon>Eukaryota</taxon>
        <taxon>Fungi</taxon>
        <taxon>Fungi incertae sedis</taxon>
        <taxon>Zoopagomycota</taxon>
        <taxon>Entomophthoromycotina</taxon>
        <taxon>Basidiobolomycetes</taxon>
        <taxon>Basidiobolales</taxon>
        <taxon>Basidiobolaceae</taxon>
        <taxon>Basidiobolus</taxon>
    </lineage>
</organism>
<feature type="region of interest" description="Disordered" evidence="1">
    <location>
        <begin position="64"/>
        <end position="86"/>
    </location>
</feature>
<evidence type="ECO:0000313" key="2">
    <source>
        <dbReference type="EMBL" id="KAK9674770.1"/>
    </source>
</evidence>
<name>A0ABR2VKZ3_9FUNG</name>
<proteinExistence type="predicted"/>
<sequence length="86" mass="9461">MFSTTTAAAATGAAALGAGLYFSQNQNNQTTNRRPSLGSYQFFSVLSNDGKPDPYAEHKWNRHYGANYSHKSQSGQLSRRNSQQES</sequence>
<evidence type="ECO:0000256" key="1">
    <source>
        <dbReference type="SAM" id="MobiDB-lite"/>
    </source>
</evidence>
<keyword evidence="3" id="KW-1185">Reference proteome</keyword>
<feature type="compositionally biased region" description="Polar residues" evidence="1">
    <location>
        <begin position="69"/>
        <end position="86"/>
    </location>
</feature>
<dbReference type="EMBL" id="JASJQH010010011">
    <property type="protein sequence ID" value="KAK9674770.1"/>
    <property type="molecule type" value="Genomic_DNA"/>
</dbReference>
<comment type="caution">
    <text evidence="2">The sequence shown here is derived from an EMBL/GenBank/DDBJ whole genome shotgun (WGS) entry which is preliminary data.</text>
</comment>